<dbReference type="AlphaFoldDB" id="A0A7X1ZAT7"/>
<feature type="signal peptide" evidence="1">
    <location>
        <begin position="1"/>
        <end position="29"/>
    </location>
</feature>
<reference evidence="2 3" key="1">
    <citation type="submission" date="2019-10" db="EMBL/GenBank/DDBJ databases">
        <title>Draft whole-genome sequence of the purple nonsulfur photosynthetic bacterium Roseospira navarrensis DSM 15114.</title>
        <authorList>
            <person name="Kyndt J.A."/>
            <person name="Meyer T.E."/>
        </authorList>
    </citation>
    <scope>NUCLEOTIDE SEQUENCE [LARGE SCALE GENOMIC DNA]</scope>
    <source>
        <strain evidence="2 3">DSM 15114</strain>
    </source>
</reference>
<dbReference type="PROSITE" id="PS51318">
    <property type="entry name" value="TAT"/>
    <property type="match status" value="1"/>
</dbReference>
<dbReference type="EMBL" id="WIVE01000001">
    <property type="protein sequence ID" value="MQX34977.1"/>
    <property type="molecule type" value="Genomic_DNA"/>
</dbReference>
<dbReference type="Proteomes" id="UP000434582">
    <property type="component" value="Unassembled WGS sequence"/>
</dbReference>
<dbReference type="RefSeq" id="WP_153339991.1">
    <property type="nucleotide sequence ID" value="NZ_WIVE01000001.1"/>
</dbReference>
<sequence length="115" mass="12139">MTPTPPTATAHRPGLRRAMLALMAGPVLALSLAAGTAPAAAQSLDQLRANGQVCERPDGLLHVLSGGPGVQQTVDQINQQRLSTYQQVARDTNTKIEQVRIISGEKLRAKYGGCP</sequence>
<dbReference type="InterPro" id="IPR006311">
    <property type="entry name" value="TAT_signal"/>
</dbReference>
<organism evidence="2 3">
    <name type="scientific">Roseospira navarrensis</name>
    <dbReference type="NCBI Taxonomy" id="140058"/>
    <lineage>
        <taxon>Bacteria</taxon>
        <taxon>Pseudomonadati</taxon>
        <taxon>Pseudomonadota</taxon>
        <taxon>Alphaproteobacteria</taxon>
        <taxon>Rhodospirillales</taxon>
        <taxon>Rhodospirillaceae</taxon>
        <taxon>Roseospira</taxon>
    </lineage>
</organism>
<comment type="caution">
    <text evidence="2">The sequence shown here is derived from an EMBL/GenBank/DDBJ whole genome shotgun (WGS) entry which is preliminary data.</text>
</comment>
<evidence type="ECO:0000313" key="2">
    <source>
        <dbReference type="EMBL" id="MQX34977.1"/>
    </source>
</evidence>
<name>A0A7X1ZAT7_9PROT</name>
<dbReference type="InterPro" id="IPR008309">
    <property type="entry name" value="YdbL"/>
</dbReference>
<proteinExistence type="predicted"/>
<protein>
    <submittedName>
        <fullName evidence="2">DUF1318 domain-containing protein</fullName>
    </submittedName>
</protein>
<keyword evidence="3" id="KW-1185">Reference proteome</keyword>
<evidence type="ECO:0000256" key="1">
    <source>
        <dbReference type="SAM" id="SignalP"/>
    </source>
</evidence>
<feature type="chain" id="PRO_5030993820" evidence="1">
    <location>
        <begin position="30"/>
        <end position="115"/>
    </location>
</feature>
<dbReference type="Pfam" id="PF07027">
    <property type="entry name" value="DUF1318"/>
    <property type="match status" value="1"/>
</dbReference>
<keyword evidence="1" id="KW-0732">Signal</keyword>
<evidence type="ECO:0000313" key="3">
    <source>
        <dbReference type="Proteomes" id="UP000434582"/>
    </source>
</evidence>
<accession>A0A7X1ZAT7</accession>
<dbReference type="OrthoDB" id="7362294at2"/>
<gene>
    <name evidence="2" type="ORF">GHC57_00440</name>
</gene>